<reference evidence="1" key="1">
    <citation type="journal article" date="2020" name="Nature">
        <title>Giant virus diversity and host interactions through global metagenomics.</title>
        <authorList>
            <person name="Schulz F."/>
            <person name="Roux S."/>
            <person name="Paez-Espino D."/>
            <person name="Jungbluth S."/>
            <person name="Walsh D.A."/>
            <person name="Denef V.J."/>
            <person name="McMahon K.D."/>
            <person name="Konstantinidis K.T."/>
            <person name="Eloe-Fadrosh E.A."/>
            <person name="Kyrpides N.C."/>
            <person name="Woyke T."/>
        </authorList>
    </citation>
    <scope>NUCLEOTIDE SEQUENCE</scope>
    <source>
        <strain evidence="1">GVMAG-M-3300001351-8</strain>
    </source>
</reference>
<sequence length="245" mass="29678">MDKFFFSFLNLTYSQIEINKIKKTQYLIQKESVLKNMITNHIEKYLIIDKEDVEDYDEHIKNTYMDLRNISSYMQEINIILNERDLEYQIRNYCRMKDLKRAQFLINKRTDLEQRFNVIFLLKKTKLFIRNDEVYINESRINDYGSIVVSKNIYELDLDKIQFAFVRNNINDKFVTILEGEVSKEINDYENKQEKYEIPKQNLTFYSGKIKFTFEHNFNKISFIIEGSDIKHGYTKFIFSTDKVL</sequence>
<accession>A0A6C0EIK1</accession>
<dbReference type="AlphaFoldDB" id="A0A6C0EIK1"/>
<evidence type="ECO:0000313" key="1">
    <source>
        <dbReference type="EMBL" id="QHT29014.1"/>
    </source>
</evidence>
<protein>
    <submittedName>
        <fullName evidence="1">Uncharacterized protein</fullName>
    </submittedName>
</protein>
<proteinExistence type="predicted"/>
<dbReference type="EMBL" id="MN738867">
    <property type="protein sequence ID" value="QHT29014.1"/>
    <property type="molecule type" value="Genomic_DNA"/>
</dbReference>
<name>A0A6C0EIK1_9ZZZZ</name>
<organism evidence="1">
    <name type="scientific">viral metagenome</name>
    <dbReference type="NCBI Taxonomy" id="1070528"/>
    <lineage>
        <taxon>unclassified sequences</taxon>
        <taxon>metagenomes</taxon>
        <taxon>organismal metagenomes</taxon>
    </lineage>
</organism>